<sequence>MTKLTHLTWFLGSELVTDFQVKNENQLTVCLKGIRVDNHWSIIRDVPTVIVR</sequence>
<reference evidence="1" key="1">
    <citation type="submission" date="2014-11" db="EMBL/GenBank/DDBJ databases">
        <authorList>
            <person name="Amaro Gonzalez C."/>
        </authorList>
    </citation>
    <scope>NUCLEOTIDE SEQUENCE</scope>
</reference>
<proteinExistence type="predicted"/>
<name>A0A0E9TJZ8_ANGAN</name>
<evidence type="ECO:0000313" key="1">
    <source>
        <dbReference type="EMBL" id="JAH53999.1"/>
    </source>
</evidence>
<dbReference type="AlphaFoldDB" id="A0A0E9TJZ8"/>
<organism evidence="1">
    <name type="scientific">Anguilla anguilla</name>
    <name type="common">European freshwater eel</name>
    <name type="synonym">Muraena anguilla</name>
    <dbReference type="NCBI Taxonomy" id="7936"/>
    <lineage>
        <taxon>Eukaryota</taxon>
        <taxon>Metazoa</taxon>
        <taxon>Chordata</taxon>
        <taxon>Craniata</taxon>
        <taxon>Vertebrata</taxon>
        <taxon>Euteleostomi</taxon>
        <taxon>Actinopterygii</taxon>
        <taxon>Neopterygii</taxon>
        <taxon>Teleostei</taxon>
        <taxon>Anguilliformes</taxon>
        <taxon>Anguillidae</taxon>
        <taxon>Anguilla</taxon>
    </lineage>
</organism>
<accession>A0A0E9TJZ8</accession>
<reference evidence="1" key="2">
    <citation type="journal article" date="2015" name="Fish Shellfish Immunol.">
        <title>Early steps in the European eel (Anguilla anguilla)-Vibrio vulnificus interaction in the gills: Role of the RtxA13 toxin.</title>
        <authorList>
            <person name="Callol A."/>
            <person name="Pajuelo D."/>
            <person name="Ebbesson L."/>
            <person name="Teles M."/>
            <person name="MacKenzie S."/>
            <person name="Amaro C."/>
        </authorList>
    </citation>
    <scope>NUCLEOTIDE SEQUENCE</scope>
</reference>
<protein>
    <submittedName>
        <fullName evidence="1">Uncharacterized protein</fullName>
    </submittedName>
</protein>
<dbReference type="EMBL" id="GBXM01054578">
    <property type="protein sequence ID" value="JAH53999.1"/>
    <property type="molecule type" value="Transcribed_RNA"/>
</dbReference>